<organism evidence="3 4">
    <name type="scientific">Marinithermofilum abyssi</name>
    <dbReference type="NCBI Taxonomy" id="1571185"/>
    <lineage>
        <taxon>Bacteria</taxon>
        <taxon>Bacillati</taxon>
        <taxon>Bacillota</taxon>
        <taxon>Bacilli</taxon>
        <taxon>Bacillales</taxon>
        <taxon>Thermoactinomycetaceae</taxon>
        <taxon>Marinithermofilum</taxon>
    </lineage>
</organism>
<dbReference type="InterPro" id="IPR012675">
    <property type="entry name" value="Beta-grasp_dom_sf"/>
</dbReference>
<dbReference type="SUPFAM" id="SSF54292">
    <property type="entry name" value="2Fe-2S ferredoxin-like"/>
    <property type="match status" value="1"/>
</dbReference>
<dbReference type="PROSITE" id="PS51085">
    <property type="entry name" value="2FE2S_FER_2"/>
    <property type="match status" value="1"/>
</dbReference>
<dbReference type="RefSeq" id="WP_188647003.1">
    <property type="nucleotide sequence ID" value="NZ_BMHQ01000003.1"/>
</dbReference>
<dbReference type="CDD" id="cd06185">
    <property type="entry name" value="PDR_like"/>
    <property type="match status" value="1"/>
</dbReference>
<dbReference type="Proteomes" id="UP000625210">
    <property type="component" value="Unassembled WGS sequence"/>
</dbReference>
<dbReference type="PANTHER" id="PTHR30212">
    <property type="entry name" value="PROTEIN YIIM"/>
    <property type="match status" value="1"/>
</dbReference>
<dbReference type="InterPro" id="IPR052353">
    <property type="entry name" value="Benzoxazolinone_Detox_Enz"/>
</dbReference>
<dbReference type="InterPro" id="IPR039261">
    <property type="entry name" value="FNR_nucleotide-bd"/>
</dbReference>
<keyword evidence="3" id="KW-0223">Dioxygenase</keyword>
<dbReference type="Gene3D" id="2.40.30.10">
    <property type="entry name" value="Translation factors"/>
    <property type="match status" value="1"/>
</dbReference>
<keyword evidence="3" id="KW-0560">Oxidoreductase</keyword>
<comment type="caution">
    <text evidence="3">The sequence shown here is derived from an EMBL/GenBank/DDBJ whole genome shotgun (WGS) entry which is preliminary data.</text>
</comment>
<feature type="domain" description="2Fe-2S ferredoxin-type" evidence="1">
    <location>
        <begin position="234"/>
        <end position="317"/>
    </location>
</feature>
<dbReference type="PRINTS" id="PR00409">
    <property type="entry name" value="PHDIOXRDTASE"/>
</dbReference>
<evidence type="ECO:0000313" key="3">
    <source>
        <dbReference type="EMBL" id="GGE12362.1"/>
    </source>
</evidence>
<reference evidence="3" key="2">
    <citation type="submission" date="2020-09" db="EMBL/GenBank/DDBJ databases">
        <authorList>
            <person name="Sun Q."/>
            <person name="Zhou Y."/>
        </authorList>
    </citation>
    <scope>NUCLEOTIDE SEQUENCE</scope>
    <source>
        <strain evidence="3">CGMCC 1.15179</strain>
    </source>
</reference>
<dbReference type="InterPro" id="IPR006058">
    <property type="entry name" value="2Fe2S_fd_BS"/>
</dbReference>
<keyword evidence="4" id="KW-1185">Reference proteome</keyword>
<dbReference type="SUPFAM" id="SSF63380">
    <property type="entry name" value="Riboflavin synthase domain-like"/>
    <property type="match status" value="1"/>
</dbReference>
<protein>
    <submittedName>
        <fullName evidence="3">Putative dioxygenase subunit beta YeaX</fullName>
    </submittedName>
</protein>
<proteinExistence type="predicted"/>
<dbReference type="GO" id="GO:0051213">
    <property type="term" value="F:dioxygenase activity"/>
    <property type="evidence" value="ECO:0007669"/>
    <property type="project" value="UniProtKB-KW"/>
</dbReference>
<dbReference type="PROSITE" id="PS51384">
    <property type="entry name" value="FAD_FR"/>
    <property type="match status" value="1"/>
</dbReference>
<dbReference type="InterPro" id="IPR017927">
    <property type="entry name" value="FAD-bd_FR_type"/>
</dbReference>
<dbReference type="Gene3D" id="3.40.50.80">
    <property type="entry name" value="Nucleotide-binding domain of ferredoxin-NADP reductase (FNR) module"/>
    <property type="match status" value="1"/>
</dbReference>
<name>A0A8J2VGW2_9BACL</name>
<evidence type="ECO:0000313" key="4">
    <source>
        <dbReference type="Proteomes" id="UP000625210"/>
    </source>
</evidence>
<sequence>MIHGTPIQTVVKEIEQVTPRVKRFTLAPADGRELPRFSGGAHILTRVGVGEQVWQRPYSLCGDPHIRAVYQIAIRLQKNSLGGSVFWHHQVRKGQKVTISWPQNHFPMSHRARHHVFFAAGIGITPFLPMMADAEERGETFELHYAAPTREQCAFYDEIQSRYKGCCRFYFSQEGKRMRPDVMKDQSVGTHVYFCGPAAMVEAYRKAAISYGYPQKSIHYELFIPPAVEDAKPFEVELRHSGKTLQVPAEKTLLEVLLNSGVEVPFACRMGRCGTCAVGVAAGEVKHRDVILSDEEKKTKIVSCVSRSTSTKLVLDF</sequence>
<gene>
    <name evidence="3" type="primary">yeaX</name>
    <name evidence="3" type="ORF">GCM10011571_12200</name>
</gene>
<dbReference type="InterPro" id="IPR001041">
    <property type="entry name" value="2Fe-2S_ferredoxin-type"/>
</dbReference>
<dbReference type="Gene3D" id="3.10.20.30">
    <property type="match status" value="1"/>
</dbReference>
<dbReference type="AlphaFoldDB" id="A0A8J2VGW2"/>
<dbReference type="CDD" id="cd00207">
    <property type="entry name" value="fer2"/>
    <property type="match status" value="1"/>
</dbReference>
<dbReference type="SUPFAM" id="SSF52343">
    <property type="entry name" value="Ferredoxin reductase-like, C-terminal NADP-linked domain"/>
    <property type="match status" value="1"/>
</dbReference>
<reference evidence="3" key="1">
    <citation type="journal article" date="2014" name="Int. J. Syst. Evol. Microbiol.">
        <title>Complete genome sequence of Corynebacterium casei LMG S-19264T (=DSM 44701T), isolated from a smear-ripened cheese.</title>
        <authorList>
            <consortium name="US DOE Joint Genome Institute (JGI-PGF)"/>
            <person name="Walter F."/>
            <person name="Albersmeier A."/>
            <person name="Kalinowski J."/>
            <person name="Ruckert C."/>
        </authorList>
    </citation>
    <scope>NUCLEOTIDE SEQUENCE</scope>
    <source>
        <strain evidence="3">CGMCC 1.15179</strain>
    </source>
</reference>
<dbReference type="PANTHER" id="PTHR30212:SF2">
    <property type="entry name" value="PROTEIN YIIM"/>
    <property type="match status" value="1"/>
</dbReference>
<dbReference type="InterPro" id="IPR001433">
    <property type="entry name" value="OxRdtase_FAD/NAD-bd"/>
</dbReference>
<dbReference type="GO" id="GO:0051537">
    <property type="term" value="F:2 iron, 2 sulfur cluster binding"/>
    <property type="evidence" value="ECO:0007669"/>
    <property type="project" value="InterPro"/>
</dbReference>
<feature type="domain" description="FAD-binding FR-type" evidence="2">
    <location>
        <begin position="4"/>
        <end position="109"/>
    </location>
</feature>
<dbReference type="Pfam" id="PF00175">
    <property type="entry name" value="NAD_binding_1"/>
    <property type="match status" value="1"/>
</dbReference>
<dbReference type="InterPro" id="IPR017938">
    <property type="entry name" value="Riboflavin_synthase-like_b-brl"/>
</dbReference>
<dbReference type="InterPro" id="IPR036010">
    <property type="entry name" value="2Fe-2S_ferredoxin-like_sf"/>
</dbReference>
<dbReference type="EMBL" id="BMHQ01000003">
    <property type="protein sequence ID" value="GGE12362.1"/>
    <property type="molecule type" value="Genomic_DNA"/>
</dbReference>
<evidence type="ECO:0000259" key="2">
    <source>
        <dbReference type="PROSITE" id="PS51384"/>
    </source>
</evidence>
<dbReference type="PROSITE" id="PS00197">
    <property type="entry name" value="2FE2S_FER_1"/>
    <property type="match status" value="1"/>
</dbReference>
<accession>A0A8J2VGW2</accession>
<evidence type="ECO:0000259" key="1">
    <source>
        <dbReference type="PROSITE" id="PS51085"/>
    </source>
</evidence>
<dbReference type="Pfam" id="PF00111">
    <property type="entry name" value="Fer2"/>
    <property type="match status" value="1"/>
</dbReference>